<feature type="domain" description="PLAT" evidence="2">
    <location>
        <begin position="421"/>
        <end position="516"/>
    </location>
</feature>
<dbReference type="AlphaFoldDB" id="A0A512BF39"/>
<dbReference type="InterPro" id="IPR013783">
    <property type="entry name" value="Ig-like_fold"/>
</dbReference>
<proteinExistence type="predicted"/>
<comment type="caution">
    <text evidence="3">The sequence shown here is derived from an EMBL/GenBank/DDBJ whole genome shotgun (WGS) entry which is preliminary data.</text>
</comment>
<keyword evidence="1" id="KW-0732">Signal</keyword>
<dbReference type="InterPro" id="IPR008979">
    <property type="entry name" value="Galactose-bd-like_sf"/>
</dbReference>
<dbReference type="EMBL" id="BJYT01000011">
    <property type="protein sequence ID" value="GEO10583.1"/>
    <property type="molecule type" value="Genomic_DNA"/>
</dbReference>
<dbReference type="PROSITE" id="PS51257">
    <property type="entry name" value="PROKAR_LIPOPROTEIN"/>
    <property type="match status" value="1"/>
</dbReference>
<protein>
    <recommendedName>
        <fullName evidence="2">PLAT domain-containing protein</fullName>
    </recommendedName>
</protein>
<evidence type="ECO:0000259" key="2">
    <source>
        <dbReference type="PROSITE" id="PS50095"/>
    </source>
</evidence>
<dbReference type="InterPro" id="IPR014756">
    <property type="entry name" value="Ig_E-set"/>
</dbReference>
<dbReference type="InterPro" id="IPR002909">
    <property type="entry name" value="IPT_dom"/>
</dbReference>
<accession>A0A512BF39</accession>
<dbReference type="SUPFAM" id="SSF81296">
    <property type="entry name" value="E set domains"/>
    <property type="match status" value="2"/>
</dbReference>
<gene>
    <name evidence="3" type="ORF">SAE01_30790</name>
</gene>
<dbReference type="RefSeq" id="WP_147204695.1">
    <property type="nucleotide sequence ID" value="NZ_BJYT01000011.1"/>
</dbReference>
<dbReference type="CDD" id="cd00102">
    <property type="entry name" value="IPT"/>
    <property type="match status" value="2"/>
</dbReference>
<organism evidence="3 4">
    <name type="scientific">Segetibacter aerophilus</name>
    <dbReference type="NCBI Taxonomy" id="670293"/>
    <lineage>
        <taxon>Bacteria</taxon>
        <taxon>Pseudomonadati</taxon>
        <taxon>Bacteroidota</taxon>
        <taxon>Chitinophagia</taxon>
        <taxon>Chitinophagales</taxon>
        <taxon>Chitinophagaceae</taxon>
        <taxon>Segetibacter</taxon>
    </lineage>
</organism>
<dbReference type="Proteomes" id="UP000321513">
    <property type="component" value="Unassembled WGS sequence"/>
</dbReference>
<dbReference type="InterPro" id="IPR001024">
    <property type="entry name" value="PLAT/LH2_dom"/>
</dbReference>
<name>A0A512BF39_9BACT</name>
<dbReference type="OrthoDB" id="660167at2"/>
<keyword evidence="4" id="KW-1185">Reference proteome</keyword>
<dbReference type="PROSITE" id="PS50095">
    <property type="entry name" value="PLAT"/>
    <property type="match status" value="1"/>
</dbReference>
<dbReference type="Gene3D" id="2.60.120.430">
    <property type="entry name" value="Galactose-binding lectin"/>
    <property type="match status" value="1"/>
</dbReference>
<feature type="signal peptide" evidence="1">
    <location>
        <begin position="1"/>
        <end position="24"/>
    </location>
</feature>
<feature type="chain" id="PRO_5021918959" description="PLAT domain-containing protein" evidence="1">
    <location>
        <begin position="25"/>
        <end position="516"/>
    </location>
</feature>
<dbReference type="Gene3D" id="2.60.40.10">
    <property type="entry name" value="Immunoglobulins"/>
    <property type="match status" value="4"/>
</dbReference>
<evidence type="ECO:0000256" key="1">
    <source>
        <dbReference type="SAM" id="SignalP"/>
    </source>
</evidence>
<dbReference type="SMART" id="SM00429">
    <property type="entry name" value="IPT"/>
    <property type="match status" value="2"/>
</dbReference>
<evidence type="ECO:0000313" key="4">
    <source>
        <dbReference type="Proteomes" id="UP000321513"/>
    </source>
</evidence>
<evidence type="ECO:0000313" key="3">
    <source>
        <dbReference type="EMBL" id="GEO10583.1"/>
    </source>
</evidence>
<reference evidence="3 4" key="1">
    <citation type="submission" date="2019-07" db="EMBL/GenBank/DDBJ databases">
        <title>Whole genome shotgun sequence of Segetibacter aerophilus NBRC 106135.</title>
        <authorList>
            <person name="Hosoyama A."/>
            <person name="Uohara A."/>
            <person name="Ohji S."/>
            <person name="Ichikawa N."/>
        </authorList>
    </citation>
    <scope>NUCLEOTIDE SEQUENCE [LARGE SCALE GENOMIC DNA]</scope>
    <source>
        <strain evidence="3 4">NBRC 106135</strain>
    </source>
</reference>
<dbReference type="Pfam" id="PF01833">
    <property type="entry name" value="TIG"/>
    <property type="match status" value="2"/>
</dbReference>
<dbReference type="SUPFAM" id="SSF49785">
    <property type="entry name" value="Galactose-binding domain-like"/>
    <property type="match status" value="1"/>
</dbReference>
<sequence length="516" mass="53695">MIKIFNTKLLALVCFIMAIGLASSCKKNNDIVSDQVQLLSFGPTGALIGDTLSFIGHNLDAVTEIAFTGNGAVVPKSSFITQTSELIKLIVPKATEQGFVTLKTTKGDIVTKTKLNLNVASMVTSVTKQARPGETITITGDYLNWVTRVTFAKDKNVDTFVSKAIDKLVVKVPMDAETGPLVISYGGTKPLQVQTTDTLKVTLPVATSVSPNPVKHQTNLTITGTNLDLVKQVLFTSVTAPVTTFVSQSATQLVVKVPASATKGKVTLVAASGVQSPSSFDADVVLPTITSMAPSPVDIGANLTITGTNLDVVSAIAFVGAANPVTSFVSQTATQIVVKIPPATVTGKITLSVANSTLSVKSANDLPIIGSSVPPIIIYDDAITSAWNGWIGGGWGGSKDLNNTSPVKSGSKSVKIDYTSGGYGVPLQLGGANISLGGYTSLKVSIYGGTGSNGKSINVGFNETDGKTISIVEGQWTDFTIPLSQISSAGTLTHLYLKNYSASGDFTVYVDNLGIY</sequence>